<dbReference type="PRINTS" id="PR00034">
    <property type="entry name" value="HTHCRP"/>
</dbReference>
<proteinExistence type="predicted"/>
<dbReference type="Gene3D" id="2.60.120.10">
    <property type="entry name" value="Jelly Rolls"/>
    <property type="match status" value="1"/>
</dbReference>
<evidence type="ECO:0000259" key="5">
    <source>
        <dbReference type="PROSITE" id="PS51063"/>
    </source>
</evidence>
<dbReference type="InterPro" id="IPR036388">
    <property type="entry name" value="WH-like_DNA-bd_sf"/>
</dbReference>
<keyword evidence="2" id="KW-0238">DNA-binding</keyword>
<dbReference type="SUPFAM" id="SSF46785">
    <property type="entry name" value="Winged helix' DNA-binding domain"/>
    <property type="match status" value="1"/>
</dbReference>
<dbReference type="InterPro" id="IPR018490">
    <property type="entry name" value="cNMP-bd_dom_sf"/>
</dbReference>
<reference evidence="6" key="1">
    <citation type="journal article" date="2014" name="Int. J. Syst. Evol. Microbiol.">
        <title>Complete genome sequence of Corynebacterium casei LMG S-19264T (=DSM 44701T), isolated from a smear-ripened cheese.</title>
        <authorList>
            <consortium name="US DOE Joint Genome Institute (JGI-PGF)"/>
            <person name="Walter F."/>
            <person name="Albersmeier A."/>
            <person name="Kalinowski J."/>
            <person name="Ruckert C."/>
        </authorList>
    </citation>
    <scope>NUCLEOTIDE SEQUENCE</scope>
    <source>
        <strain evidence="6">KCTC 42651</strain>
    </source>
</reference>
<protein>
    <recommendedName>
        <fullName evidence="8">CRP/FNR family transcriptional regulator, anaerobic regulatory protein</fullName>
    </recommendedName>
</protein>
<dbReference type="PROSITE" id="PS50042">
    <property type="entry name" value="CNMP_BINDING_3"/>
    <property type="match status" value="1"/>
</dbReference>
<dbReference type="GO" id="GO:0005829">
    <property type="term" value="C:cytosol"/>
    <property type="evidence" value="ECO:0007669"/>
    <property type="project" value="TreeGrafter"/>
</dbReference>
<dbReference type="GO" id="GO:0003677">
    <property type="term" value="F:DNA binding"/>
    <property type="evidence" value="ECO:0007669"/>
    <property type="project" value="UniProtKB-KW"/>
</dbReference>
<dbReference type="CDD" id="cd00092">
    <property type="entry name" value="HTH_CRP"/>
    <property type="match status" value="1"/>
</dbReference>
<dbReference type="SMART" id="SM00419">
    <property type="entry name" value="HTH_CRP"/>
    <property type="match status" value="1"/>
</dbReference>
<reference evidence="6" key="2">
    <citation type="submission" date="2020-09" db="EMBL/GenBank/DDBJ databases">
        <authorList>
            <person name="Sun Q."/>
            <person name="Kim S."/>
        </authorList>
    </citation>
    <scope>NUCLEOTIDE SEQUENCE</scope>
    <source>
        <strain evidence="6">KCTC 42651</strain>
    </source>
</reference>
<keyword evidence="7" id="KW-1185">Reference proteome</keyword>
<dbReference type="RefSeq" id="WP_229837468.1">
    <property type="nucleotide sequence ID" value="NZ_BMZS01000012.1"/>
</dbReference>
<comment type="caution">
    <text evidence="6">The sequence shown here is derived from an EMBL/GenBank/DDBJ whole genome shotgun (WGS) entry which is preliminary data.</text>
</comment>
<dbReference type="Pfam" id="PF13545">
    <property type="entry name" value="HTH_Crp_2"/>
    <property type="match status" value="1"/>
</dbReference>
<dbReference type="PROSITE" id="PS51063">
    <property type="entry name" value="HTH_CRP_2"/>
    <property type="match status" value="1"/>
</dbReference>
<dbReference type="Gene3D" id="1.10.10.10">
    <property type="entry name" value="Winged helix-like DNA-binding domain superfamily/Winged helix DNA-binding domain"/>
    <property type="match status" value="1"/>
</dbReference>
<dbReference type="PANTHER" id="PTHR24567:SF75">
    <property type="entry name" value="FUMARATE AND NITRATE REDUCTION REGULATORY PROTEIN"/>
    <property type="match status" value="1"/>
</dbReference>
<evidence type="ECO:0008006" key="8">
    <source>
        <dbReference type="Google" id="ProtNLM"/>
    </source>
</evidence>
<dbReference type="InterPro" id="IPR014710">
    <property type="entry name" value="RmlC-like_jellyroll"/>
</dbReference>
<dbReference type="GO" id="GO:0003700">
    <property type="term" value="F:DNA-binding transcription factor activity"/>
    <property type="evidence" value="ECO:0007669"/>
    <property type="project" value="InterPro"/>
</dbReference>
<dbReference type="Proteomes" id="UP000630353">
    <property type="component" value="Unassembled WGS sequence"/>
</dbReference>
<evidence type="ECO:0000313" key="6">
    <source>
        <dbReference type="EMBL" id="GHD61166.1"/>
    </source>
</evidence>
<sequence>MQRIAPGSLLFSEGDDAHDVFEIVSGTLRLYKVLIDGRRQIIGFLSGGQLLGLAPRRQYVCTAEAVTPLTVRRYLRPAFERRIDEEPGLARRLLDALSNELRVAQDQMVLLGRKSAPEKVASFLLSLAADEHGGCEDRVDLPMGRGDIADYLGLTVETVSRTFTKLKNDGLIALPTPASVEILDLDQLEALAAGCADEEAWGRNGGSW</sequence>
<evidence type="ECO:0000256" key="3">
    <source>
        <dbReference type="ARBA" id="ARBA00023163"/>
    </source>
</evidence>
<evidence type="ECO:0000259" key="4">
    <source>
        <dbReference type="PROSITE" id="PS50042"/>
    </source>
</evidence>
<dbReference type="EMBL" id="BMZS01000012">
    <property type="protein sequence ID" value="GHD61166.1"/>
    <property type="molecule type" value="Genomic_DNA"/>
</dbReference>
<dbReference type="InterPro" id="IPR000595">
    <property type="entry name" value="cNMP-bd_dom"/>
</dbReference>
<evidence type="ECO:0000256" key="2">
    <source>
        <dbReference type="ARBA" id="ARBA00023125"/>
    </source>
</evidence>
<dbReference type="SUPFAM" id="SSF51206">
    <property type="entry name" value="cAMP-binding domain-like"/>
    <property type="match status" value="1"/>
</dbReference>
<keyword evidence="1" id="KW-0805">Transcription regulation</keyword>
<dbReference type="FunFam" id="1.10.10.10:FF:000028">
    <property type="entry name" value="Fumarate/nitrate reduction transcriptional regulator Fnr"/>
    <property type="match status" value="1"/>
</dbReference>
<dbReference type="AlphaFoldDB" id="A0A918XXE0"/>
<evidence type="ECO:0000313" key="7">
    <source>
        <dbReference type="Proteomes" id="UP000630353"/>
    </source>
</evidence>
<dbReference type="InterPro" id="IPR050397">
    <property type="entry name" value="Env_Response_Regulators"/>
</dbReference>
<organism evidence="6 7">
    <name type="scientific">Thalassobaculum fulvum</name>
    <dbReference type="NCBI Taxonomy" id="1633335"/>
    <lineage>
        <taxon>Bacteria</taxon>
        <taxon>Pseudomonadati</taxon>
        <taxon>Pseudomonadota</taxon>
        <taxon>Alphaproteobacteria</taxon>
        <taxon>Rhodospirillales</taxon>
        <taxon>Thalassobaculaceae</taxon>
        <taxon>Thalassobaculum</taxon>
    </lineage>
</organism>
<feature type="domain" description="Cyclic nucleotide-binding" evidence="4">
    <location>
        <begin position="1"/>
        <end position="52"/>
    </location>
</feature>
<dbReference type="Pfam" id="PF00027">
    <property type="entry name" value="cNMP_binding"/>
    <property type="match status" value="1"/>
</dbReference>
<evidence type="ECO:0000256" key="1">
    <source>
        <dbReference type="ARBA" id="ARBA00023015"/>
    </source>
</evidence>
<accession>A0A918XXE0</accession>
<dbReference type="InterPro" id="IPR036390">
    <property type="entry name" value="WH_DNA-bd_sf"/>
</dbReference>
<dbReference type="CDD" id="cd00038">
    <property type="entry name" value="CAP_ED"/>
    <property type="match status" value="1"/>
</dbReference>
<feature type="domain" description="HTH crp-type" evidence="5">
    <location>
        <begin position="114"/>
        <end position="186"/>
    </location>
</feature>
<keyword evidence="3" id="KW-0804">Transcription</keyword>
<gene>
    <name evidence="6" type="ORF">GCM10017083_48230</name>
</gene>
<dbReference type="InterPro" id="IPR012318">
    <property type="entry name" value="HTH_CRP"/>
</dbReference>
<dbReference type="PROSITE" id="PS00042">
    <property type="entry name" value="HTH_CRP_1"/>
    <property type="match status" value="1"/>
</dbReference>
<dbReference type="PANTHER" id="PTHR24567">
    <property type="entry name" value="CRP FAMILY TRANSCRIPTIONAL REGULATORY PROTEIN"/>
    <property type="match status" value="1"/>
</dbReference>
<dbReference type="InterPro" id="IPR018335">
    <property type="entry name" value="Tscrpt_reg_HTH_Crp-type_CS"/>
</dbReference>
<name>A0A918XXE0_9PROT</name>
<dbReference type="SMART" id="SM00100">
    <property type="entry name" value="cNMP"/>
    <property type="match status" value="1"/>
</dbReference>